<dbReference type="Pfam" id="PF00271">
    <property type="entry name" value="Helicase_C"/>
    <property type="match status" value="1"/>
</dbReference>
<evidence type="ECO:0000256" key="3">
    <source>
        <dbReference type="ARBA" id="ARBA00022806"/>
    </source>
</evidence>
<dbReference type="GO" id="GO:0003676">
    <property type="term" value="F:nucleic acid binding"/>
    <property type="evidence" value="ECO:0007669"/>
    <property type="project" value="InterPro"/>
</dbReference>
<dbReference type="Pfam" id="PF00270">
    <property type="entry name" value="DEAD"/>
    <property type="match status" value="1"/>
</dbReference>
<evidence type="ECO:0000256" key="1">
    <source>
        <dbReference type="ARBA" id="ARBA00022741"/>
    </source>
</evidence>
<protein>
    <submittedName>
        <fullName evidence="6">Putative helicase</fullName>
    </submittedName>
</protein>
<organism evidence="6">
    <name type="scientific">Propionibacterium freudenreichii subsp. freudenreichii</name>
    <dbReference type="NCBI Taxonomy" id="66712"/>
    <lineage>
        <taxon>Bacteria</taxon>
        <taxon>Bacillati</taxon>
        <taxon>Actinomycetota</taxon>
        <taxon>Actinomycetes</taxon>
        <taxon>Propionibacteriales</taxon>
        <taxon>Propionibacteriaceae</taxon>
        <taxon>Propionibacterium</taxon>
    </lineage>
</organism>
<dbReference type="PROSITE" id="PS51192">
    <property type="entry name" value="HELICASE_ATP_BIND_1"/>
    <property type="match status" value="1"/>
</dbReference>
<evidence type="ECO:0000313" key="6">
    <source>
        <dbReference type="EMBL" id="CEP26451.1"/>
    </source>
</evidence>
<keyword evidence="3 6" id="KW-0347">Helicase</keyword>
<dbReference type="GO" id="GO:0004386">
    <property type="term" value="F:helicase activity"/>
    <property type="evidence" value="ECO:0007669"/>
    <property type="project" value="UniProtKB-KW"/>
</dbReference>
<dbReference type="CDD" id="cd17921">
    <property type="entry name" value="DEXHc_Ski2"/>
    <property type="match status" value="1"/>
</dbReference>
<dbReference type="InterPro" id="IPR014001">
    <property type="entry name" value="Helicase_ATP-bd"/>
</dbReference>
<evidence type="ECO:0000256" key="4">
    <source>
        <dbReference type="ARBA" id="ARBA00022840"/>
    </source>
</evidence>
<dbReference type="PANTHER" id="PTHR47961:SF6">
    <property type="entry name" value="DNA-DIRECTED DNA POLYMERASE"/>
    <property type="match status" value="1"/>
</dbReference>
<keyword evidence="2" id="KW-0378">Hydrolase</keyword>
<gene>
    <name evidence="6" type="primary">hels</name>
    <name evidence="6" type="ORF">PFCIRM138_07620</name>
</gene>
<dbReference type="InterPro" id="IPR001650">
    <property type="entry name" value="Helicase_C-like"/>
</dbReference>
<dbReference type="InterPro" id="IPR011545">
    <property type="entry name" value="DEAD/DEAH_box_helicase_dom"/>
</dbReference>
<dbReference type="SUPFAM" id="SSF52540">
    <property type="entry name" value="P-loop containing nucleoside triphosphate hydrolases"/>
    <property type="match status" value="1"/>
</dbReference>
<dbReference type="SMART" id="SM00490">
    <property type="entry name" value="HELICc"/>
    <property type="match status" value="1"/>
</dbReference>
<reference evidence="6" key="1">
    <citation type="submission" date="2014-08" db="EMBL/GenBank/DDBJ databases">
        <authorList>
            <person name="Falentin Helene"/>
        </authorList>
    </citation>
    <scope>NUCLEOTIDE SEQUENCE</scope>
</reference>
<keyword evidence="4" id="KW-0067">ATP-binding</keyword>
<dbReference type="PANTHER" id="PTHR47961">
    <property type="entry name" value="DNA POLYMERASE THETA, PUTATIVE (AFU_ORTHOLOGUE AFUA_1G05260)-RELATED"/>
    <property type="match status" value="1"/>
</dbReference>
<dbReference type="AlphaFoldDB" id="A0A0B7NUT2"/>
<dbReference type="Gene3D" id="3.40.50.300">
    <property type="entry name" value="P-loop containing nucleotide triphosphate hydrolases"/>
    <property type="match status" value="2"/>
</dbReference>
<feature type="domain" description="Helicase ATP-binding" evidence="5">
    <location>
        <begin position="315"/>
        <end position="487"/>
    </location>
</feature>
<accession>A0A0B7NUT2</accession>
<dbReference type="InterPro" id="IPR050474">
    <property type="entry name" value="Hel308_SKI2-like"/>
</dbReference>
<dbReference type="GO" id="GO:0005524">
    <property type="term" value="F:ATP binding"/>
    <property type="evidence" value="ECO:0007669"/>
    <property type="project" value="UniProtKB-KW"/>
</dbReference>
<evidence type="ECO:0000256" key="2">
    <source>
        <dbReference type="ARBA" id="ARBA00022801"/>
    </source>
</evidence>
<sequence>MTETVEDIEAAIEEATTPGFREQLLARGEARSLIWRDGVLPEDAPAFDQLLSYDLLSYGYSLLGLGLRLVEASGSQSLAQRAFEGAATAIESVIARGPNSRERGFHRVVAAAAYHLGSYSARAYSLLQTALDSGEVTIGERSLIHIIRRELDTLAALILSHRDEDAAADANLVETLRGLLEPTSDENQDDDSGDTDVIDVVDLALTDAFVGAISMALLAFERGEQALLDEALSTLQVGLGAASELNMVSQWWCHRLAIHLLRGLWEASFHRLLPDGPIDGDGGDWARLRATFIASLFRRRRSEIDLWPSQLAAAERVLNTSENLVLSLPTSAGKTRIAELCILACLAGGRRVVFVTPLRALSAQTETALQRTFTPLGKTVTSLYGAIGASSADEDLLRERDIVVATPEKLDFALRNDPTLLDDVGLVVLDEGHMIGADEREVRYEVQVQLLLRRGDAATRRIICLSAILPDGDEVEDFVNWLTDDQPDGLIASSWRPTKLRYGEVIWQGDRARLSIIVGDEEPFVPRFLEPFVPPIGRRTTPFPKDQQELTLATAWRLVDDGQTVLIFCPLKSSVNAFAKVIVDLHTRGALGSVFEGDPGDLASAITIGEEWFGRDHSILACLRLGVAIHHGSLPAPYRREVESLLQRGALKVTVSSPTLAQGLNLSASALVMHSLWRNRELIKASEFRNIVGRAGRAFVDSVGLAVHPIFKDVSRGRRNWRQLVEDTALRDMESGLLKLVMNLLVRMQAKHGFRDLDALLEYVAGTAAWDYPEVAAESDEEAEHSRTAWRSQLASLDNALLSLLNDSAVADDGVEGALDDVLASSLWNRSLARRQEPVQTALRAGLTARARLLWSQSTAAQRRGYFLAGVGLETGRQLDEHASILEQHLRDADEGIRIGDPGAAIDVLTSFARIAFGIHPFAPRALPPFWEGVLAGWLRGEDPSQIAGEEVTDTLEFIEDSLAYRLPWALEAVRVRATAHEDPVGDLWALLTDEHGLAVAALETGTLNRSAALLMQAGFSSRAGALAAVTVGGGTFTTVSELHQWMNSEEIRRRADDTHWPTVSSHDLWVGFISRSTAAPERTWINTVEDAAVTWLLDHQPSSGTPYRAVSLANGETILQAADGRRVGLLEEPLNPNRRGLLAVTGASAANVVELRYRGPSDLRA</sequence>
<dbReference type="InterPro" id="IPR027417">
    <property type="entry name" value="P-loop_NTPase"/>
</dbReference>
<name>A0A0B7NUT2_PROFF</name>
<dbReference type="SMART" id="SM00487">
    <property type="entry name" value="DEXDc"/>
    <property type="match status" value="1"/>
</dbReference>
<dbReference type="EMBL" id="LM676412">
    <property type="protein sequence ID" value="CEP26451.1"/>
    <property type="molecule type" value="Genomic_DNA"/>
</dbReference>
<proteinExistence type="predicted"/>
<evidence type="ECO:0000259" key="5">
    <source>
        <dbReference type="PROSITE" id="PS51192"/>
    </source>
</evidence>
<dbReference type="GO" id="GO:0016787">
    <property type="term" value="F:hydrolase activity"/>
    <property type="evidence" value="ECO:0007669"/>
    <property type="project" value="UniProtKB-KW"/>
</dbReference>
<keyword evidence="1" id="KW-0547">Nucleotide-binding</keyword>